<organism evidence="13 14">
    <name type="scientific">Candidatus Collierbacteria bacterium GW2011_GWA2_42_17</name>
    <dbReference type="NCBI Taxonomy" id="1618378"/>
    <lineage>
        <taxon>Bacteria</taxon>
        <taxon>Candidatus Collieribacteriota</taxon>
    </lineage>
</organism>
<keyword evidence="8" id="KW-0547">Nucleotide-binding</keyword>
<dbReference type="GO" id="GO:0005524">
    <property type="term" value="F:ATP binding"/>
    <property type="evidence" value="ECO:0007669"/>
    <property type="project" value="UniProtKB-KW"/>
</dbReference>
<keyword evidence="5" id="KW-0808">Transferase</keyword>
<evidence type="ECO:0000256" key="3">
    <source>
        <dbReference type="ARBA" id="ARBA00012584"/>
    </source>
</evidence>
<accession>A0A0G1C0Q8</accession>
<gene>
    <name evidence="13" type="ORF">UV06_C0002G0120</name>
</gene>
<keyword evidence="6" id="KW-0819">tRNA processing</keyword>
<dbReference type="GO" id="GO:0000049">
    <property type="term" value="F:tRNA binding"/>
    <property type="evidence" value="ECO:0007669"/>
    <property type="project" value="TreeGrafter"/>
</dbReference>
<evidence type="ECO:0000256" key="4">
    <source>
        <dbReference type="ARBA" id="ARBA00022490"/>
    </source>
</evidence>
<name>A0A0G1C0Q8_9BACT</name>
<evidence type="ECO:0000256" key="10">
    <source>
        <dbReference type="ARBA" id="ARBA00029774"/>
    </source>
</evidence>
<dbReference type="Gene3D" id="3.90.870.10">
    <property type="entry name" value="DHBP synthase"/>
    <property type="match status" value="1"/>
</dbReference>
<evidence type="ECO:0000256" key="1">
    <source>
        <dbReference type="ARBA" id="ARBA00004496"/>
    </source>
</evidence>
<evidence type="ECO:0000256" key="2">
    <source>
        <dbReference type="ARBA" id="ARBA00007663"/>
    </source>
</evidence>
<evidence type="ECO:0000313" key="13">
    <source>
        <dbReference type="EMBL" id="KKS43218.1"/>
    </source>
</evidence>
<evidence type="ECO:0000256" key="9">
    <source>
        <dbReference type="ARBA" id="ARBA00022840"/>
    </source>
</evidence>
<dbReference type="EMBL" id="LCDA01000002">
    <property type="protein sequence ID" value="KKS43218.1"/>
    <property type="molecule type" value="Genomic_DNA"/>
</dbReference>
<evidence type="ECO:0000256" key="8">
    <source>
        <dbReference type="ARBA" id="ARBA00022741"/>
    </source>
</evidence>
<evidence type="ECO:0000313" key="14">
    <source>
        <dbReference type="Proteomes" id="UP000033854"/>
    </source>
</evidence>
<keyword evidence="4" id="KW-0963">Cytoplasm</keyword>
<dbReference type="NCBIfam" id="TIGR00057">
    <property type="entry name" value="L-threonylcarbamoyladenylate synthase"/>
    <property type="match status" value="1"/>
</dbReference>
<reference evidence="13 14" key="1">
    <citation type="journal article" date="2015" name="Nature">
        <title>rRNA introns, odd ribosomes, and small enigmatic genomes across a large radiation of phyla.</title>
        <authorList>
            <person name="Brown C.T."/>
            <person name="Hug L.A."/>
            <person name="Thomas B.C."/>
            <person name="Sharon I."/>
            <person name="Castelle C.J."/>
            <person name="Singh A."/>
            <person name="Wilkins M.J."/>
            <person name="Williams K.H."/>
            <person name="Banfield J.F."/>
        </authorList>
    </citation>
    <scope>NUCLEOTIDE SEQUENCE [LARGE SCALE GENOMIC DNA]</scope>
</reference>
<dbReference type="PANTHER" id="PTHR17490:SF16">
    <property type="entry name" value="THREONYLCARBAMOYL-AMP SYNTHASE"/>
    <property type="match status" value="1"/>
</dbReference>
<dbReference type="PATRIC" id="fig|1618378.3.peg.369"/>
<dbReference type="InterPro" id="IPR050156">
    <property type="entry name" value="TC-AMP_synthase_SUA5"/>
</dbReference>
<dbReference type="GO" id="GO:0061710">
    <property type="term" value="F:L-threonylcarbamoyladenylate synthase"/>
    <property type="evidence" value="ECO:0007669"/>
    <property type="project" value="UniProtKB-EC"/>
</dbReference>
<comment type="caution">
    <text evidence="13">The sequence shown here is derived from an EMBL/GenBank/DDBJ whole genome shotgun (WGS) entry which is preliminary data.</text>
</comment>
<dbReference type="InterPro" id="IPR017945">
    <property type="entry name" value="DHBP_synth_RibB-like_a/b_dom"/>
</dbReference>
<evidence type="ECO:0000256" key="7">
    <source>
        <dbReference type="ARBA" id="ARBA00022695"/>
    </source>
</evidence>
<comment type="catalytic activity">
    <reaction evidence="11">
        <text>L-threonine + hydrogencarbonate + ATP = L-threonylcarbamoyladenylate + diphosphate + H2O</text>
        <dbReference type="Rhea" id="RHEA:36407"/>
        <dbReference type="ChEBI" id="CHEBI:15377"/>
        <dbReference type="ChEBI" id="CHEBI:17544"/>
        <dbReference type="ChEBI" id="CHEBI:30616"/>
        <dbReference type="ChEBI" id="CHEBI:33019"/>
        <dbReference type="ChEBI" id="CHEBI:57926"/>
        <dbReference type="ChEBI" id="CHEBI:73682"/>
        <dbReference type="EC" id="2.7.7.87"/>
    </reaction>
</comment>
<dbReference type="Pfam" id="PF01300">
    <property type="entry name" value="Sua5_yciO_yrdC"/>
    <property type="match status" value="1"/>
</dbReference>
<dbReference type="SUPFAM" id="SSF55821">
    <property type="entry name" value="YrdC/RibB"/>
    <property type="match status" value="1"/>
</dbReference>
<keyword evidence="7" id="KW-0548">Nucleotidyltransferase</keyword>
<keyword evidence="9" id="KW-0067">ATP-binding</keyword>
<dbReference type="Proteomes" id="UP000033854">
    <property type="component" value="Unassembled WGS sequence"/>
</dbReference>
<dbReference type="InterPro" id="IPR006070">
    <property type="entry name" value="Sua5-like_dom"/>
</dbReference>
<comment type="subcellular location">
    <subcellularLocation>
        <location evidence="1">Cytoplasm</location>
    </subcellularLocation>
</comment>
<dbReference type="GO" id="GO:0006450">
    <property type="term" value="P:regulation of translational fidelity"/>
    <property type="evidence" value="ECO:0007669"/>
    <property type="project" value="TreeGrafter"/>
</dbReference>
<proteinExistence type="inferred from homology"/>
<feature type="domain" description="YrdC-like" evidence="12">
    <location>
        <begin position="8"/>
        <end position="197"/>
    </location>
</feature>
<dbReference type="GO" id="GO:0003725">
    <property type="term" value="F:double-stranded RNA binding"/>
    <property type="evidence" value="ECO:0007669"/>
    <property type="project" value="InterPro"/>
</dbReference>
<dbReference type="AlphaFoldDB" id="A0A0G1C0Q8"/>
<dbReference type="GO" id="GO:0005737">
    <property type="term" value="C:cytoplasm"/>
    <property type="evidence" value="ECO:0007669"/>
    <property type="project" value="UniProtKB-SubCell"/>
</dbReference>
<dbReference type="EC" id="2.7.7.87" evidence="3"/>
<dbReference type="GO" id="GO:0008033">
    <property type="term" value="P:tRNA processing"/>
    <property type="evidence" value="ECO:0007669"/>
    <property type="project" value="UniProtKB-KW"/>
</dbReference>
<evidence type="ECO:0000256" key="5">
    <source>
        <dbReference type="ARBA" id="ARBA00022679"/>
    </source>
</evidence>
<comment type="similarity">
    <text evidence="2">Belongs to the SUA5 family.</text>
</comment>
<evidence type="ECO:0000256" key="11">
    <source>
        <dbReference type="ARBA" id="ARBA00048366"/>
    </source>
</evidence>
<evidence type="ECO:0000256" key="6">
    <source>
        <dbReference type="ARBA" id="ARBA00022694"/>
    </source>
</evidence>
<sequence length="201" mass="21803">MKTVLLSQLKTDEVVKVLKANGLVVYPTETVYGLGVDATSEMALEKLWKFKGERGNKPVLVAVSGVAMAEEYVILSDLGKKVVQKYWPGAVAIVATSKNKVSKKAQGETNTLGLRNPDSKDILEIIDIFGKPITSTSANVSGAMTAKSLKEFLETVPKEKQKLIDLFIDAGELLLRQPSTIVDTTGKEIKILRQGSIVVEV</sequence>
<dbReference type="PANTHER" id="PTHR17490">
    <property type="entry name" value="SUA5"/>
    <property type="match status" value="1"/>
</dbReference>
<dbReference type="PROSITE" id="PS51163">
    <property type="entry name" value="YRDC"/>
    <property type="match status" value="1"/>
</dbReference>
<protein>
    <recommendedName>
        <fullName evidence="10">L-threonylcarbamoyladenylate synthase</fullName>
        <ecNumber evidence="3">2.7.7.87</ecNumber>
    </recommendedName>
    <alternativeName>
        <fullName evidence="10">L-threonylcarbamoyladenylate synthase</fullName>
    </alternativeName>
</protein>
<evidence type="ECO:0000259" key="12">
    <source>
        <dbReference type="PROSITE" id="PS51163"/>
    </source>
</evidence>